<name>A0ABP1RHU5_9HEXA</name>
<dbReference type="Proteomes" id="UP001642540">
    <property type="component" value="Unassembled WGS sequence"/>
</dbReference>
<feature type="transmembrane region" description="Helical" evidence="1">
    <location>
        <begin position="376"/>
        <end position="394"/>
    </location>
</feature>
<feature type="transmembrane region" description="Helical" evidence="1">
    <location>
        <begin position="325"/>
        <end position="343"/>
    </location>
</feature>
<evidence type="ECO:0000256" key="1">
    <source>
        <dbReference type="SAM" id="Phobius"/>
    </source>
</evidence>
<dbReference type="EMBL" id="CAXLJM020000075">
    <property type="protein sequence ID" value="CAL8128569.1"/>
    <property type="molecule type" value="Genomic_DNA"/>
</dbReference>
<comment type="caution">
    <text evidence="2">The sequence shown here is derived from an EMBL/GenBank/DDBJ whole genome shotgun (WGS) entry which is preliminary data.</text>
</comment>
<keyword evidence="1" id="KW-1133">Transmembrane helix</keyword>
<reference evidence="2 3" key="1">
    <citation type="submission" date="2024-08" db="EMBL/GenBank/DDBJ databases">
        <authorList>
            <person name="Cucini C."/>
            <person name="Frati F."/>
        </authorList>
    </citation>
    <scope>NUCLEOTIDE SEQUENCE [LARGE SCALE GENOMIC DNA]</scope>
</reference>
<keyword evidence="1" id="KW-0812">Transmembrane</keyword>
<protein>
    <submittedName>
        <fullName evidence="2">Uncharacterized protein</fullName>
    </submittedName>
</protein>
<organism evidence="2 3">
    <name type="scientific">Orchesella dallaii</name>
    <dbReference type="NCBI Taxonomy" id="48710"/>
    <lineage>
        <taxon>Eukaryota</taxon>
        <taxon>Metazoa</taxon>
        <taxon>Ecdysozoa</taxon>
        <taxon>Arthropoda</taxon>
        <taxon>Hexapoda</taxon>
        <taxon>Collembola</taxon>
        <taxon>Entomobryomorpha</taxon>
        <taxon>Entomobryoidea</taxon>
        <taxon>Orchesellidae</taxon>
        <taxon>Orchesellinae</taxon>
        <taxon>Orchesella</taxon>
    </lineage>
</organism>
<keyword evidence="3" id="KW-1185">Reference proteome</keyword>
<sequence>MNQKSLTILFIFPIILHYFPVTSMSLDLNLLIKYFNGCHFKFLYSASGTFLERSSLTQATINQIMVSNWVTFSIETKGTLKNHHHPTRFSTCFILGYVDFFDNINNPNSLASTDVESVLHKMPIAEKLSHLIVFVNWQHKTRYNLPWKASEFFKLLLPTTFMTGMALLVDSSQQISLVCITCSNTFHKLTIFQTKKPFQIQFTWNSLHYNLNKVPISSILTNSDIYQSNPHQCDKLITKASQMIYIPTPLTCTYKILERKQNFSLVSNEDAIGTLFYLPLSPTNLQLLENDGINDFISYGMTVTSFSFIVVKNSPKYKWAPLKPFETTCWIFFLLTAFAMLILSKNSSGTWNTNLFSLVASILDQGLYLGSGLSRYNFHNIVWIIMILILNGAYKGIMFSNITNEPKLDWPKALTEFLLLPCNKVTISSLYSFQGTEYIVSNSIFHETFKQNTSNLSSNEYSNLEESVIHLSEHEAGLELVYEALTPPTDEITMKLNTSEFGIVDQETTTLRIRHAFNVFGRDKAISHPERIDKFTLPSIWISQNNLLHPMFKNGLGHFRVGKKHG</sequence>
<accession>A0ABP1RHU5</accession>
<evidence type="ECO:0000313" key="2">
    <source>
        <dbReference type="EMBL" id="CAL8128569.1"/>
    </source>
</evidence>
<proteinExistence type="predicted"/>
<evidence type="ECO:0000313" key="3">
    <source>
        <dbReference type="Proteomes" id="UP001642540"/>
    </source>
</evidence>
<gene>
    <name evidence="2" type="ORF">ODALV1_LOCUS22334</name>
</gene>
<keyword evidence="1" id="KW-0472">Membrane</keyword>